<dbReference type="AlphaFoldDB" id="A0A2Z6R428"/>
<evidence type="ECO:0000313" key="2">
    <source>
        <dbReference type="Proteomes" id="UP000247702"/>
    </source>
</evidence>
<keyword evidence="2" id="KW-1185">Reference proteome</keyword>
<name>A0A2Z6R428_9GLOM</name>
<reference evidence="1 2" key="1">
    <citation type="submission" date="2017-11" db="EMBL/GenBank/DDBJ databases">
        <title>The genome of Rhizophagus clarus HR1 reveals common genetic basis of auxotrophy among arbuscular mycorrhizal fungi.</title>
        <authorList>
            <person name="Kobayashi Y."/>
        </authorList>
    </citation>
    <scope>NUCLEOTIDE SEQUENCE [LARGE SCALE GENOMIC DNA]</scope>
    <source>
        <strain evidence="1 2">HR1</strain>
    </source>
</reference>
<proteinExistence type="predicted"/>
<gene>
    <name evidence="1" type="ORF">RclHR1_20510008</name>
</gene>
<sequence>MIYDSLLSPPSLEEWLSTISSMPNGKAPGPSMITYEMLKHLSPAMVFPIPKLHEWRCQLQNTRPITLLEVIRKSFVKLFYNCILAAHNVLTSDNFAGLPEGTCRDPIITLESIIHDANCTNSPL</sequence>
<evidence type="ECO:0008006" key="3">
    <source>
        <dbReference type="Google" id="ProtNLM"/>
    </source>
</evidence>
<dbReference type="Proteomes" id="UP000247702">
    <property type="component" value="Unassembled WGS sequence"/>
</dbReference>
<accession>A0A2Z6R428</accession>
<protein>
    <recommendedName>
        <fullName evidence="3">Reverse transcriptase domain-containing protein</fullName>
    </recommendedName>
</protein>
<evidence type="ECO:0000313" key="1">
    <source>
        <dbReference type="EMBL" id="GBB92769.1"/>
    </source>
</evidence>
<organism evidence="1 2">
    <name type="scientific">Rhizophagus clarus</name>
    <dbReference type="NCBI Taxonomy" id="94130"/>
    <lineage>
        <taxon>Eukaryota</taxon>
        <taxon>Fungi</taxon>
        <taxon>Fungi incertae sedis</taxon>
        <taxon>Mucoromycota</taxon>
        <taxon>Glomeromycotina</taxon>
        <taxon>Glomeromycetes</taxon>
        <taxon>Glomerales</taxon>
        <taxon>Glomeraceae</taxon>
        <taxon>Rhizophagus</taxon>
    </lineage>
</organism>
<dbReference type="EMBL" id="BEXD01001171">
    <property type="protein sequence ID" value="GBB92769.1"/>
    <property type="molecule type" value="Genomic_DNA"/>
</dbReference>
<comment type="caution">
    <text evidence="1">The sequence shown here is derived from an EMBL/GenBank/DDBJ whole genome shotgun (WGS) entry which is preliminary data.</text>
</comment>